<dbReference type="EMBL" id="WNDP01000041">
    <property type="protein sequence ID" value="KAF1025356.1"/>
    <property type="molecule type" value="Genomic_DNA"/>
</dbReference>
<protein>
    <recommendedName>
        <fullName evidence="3">Lipoprotein</fullName>
    </recommendedName>
</protein>
<organism evidence="1 2">
    <name type="scientific">Acinetobacter bereziniae</name>
    <name type="common">Acinetobacter genomosp. 10</name>
    <dbReference type="NCBI Taxonomy" id="106648"/>
    <lineage>
        <taxon>Bacteria</taxon>
        <taxon>Pseudomonadati</taxon>
        <taxon>Pseudomonadota</taxon>
        <taxon>Gammaproteobacteria</taxon>
        <taxon>Moraxellales</taxon>
        <taxon>Moraxellaceae</taxon>
        <taxon>Acinetobacter</taxon>
    </lineage>
</organism>
<evidence type="ECO:0000313" key="2">
    <source>
        <dbReference type="Proteomes" id="UP000490535"/>
    </source>
</evidence>
<evidence type="ECO:0008006" key="3">
    <source>
        <dbReference type="Google" id="ProtNLM"/>
    </source>
</evidence>
<dbReference type="PROSITE" id="PS51257">
    <property type="entry name" value="PROKAR_LIPOPROTEIN"/>
    <property type="match status" value="1"/>
</dbReference>
<name>A0A833PH63_ACIBZ</name>
<evidence type="ECO:0000313" key="1">
    <source>
        <dbReference type="EMBL" id="KAF1025356.1"/>
    </source>
</evidence>
<dbReference type="Proteomes" id="UP000490535">
    <property type="component" value="Unassembled WGS sequence"/>
</dbReference>
<proteinExistence type="predicted"/>
<gene>
    <name evidence="1" type="ORF">GAK29_01970</name>
</gene>
<comment type="caution">
    <text evidence="1">The sequence shown here is derived from an EMBL/GenBank/DDBJ whole genome shotgun (WGS) entry which is preliminary data.</text>
</comment>
<sequence>MKKILQGGGATIAMIILLTTSGCTGALIETVAKVIPEEKQNKEPLRKLNQNLQHAYQVKVSLKNPPGDFQQITGGVGFDVENPACGKHHPISGIVPSISSHESIALSKVSDHEYTGVFYSDMILDGDYYGRGVCKWKLSSVSARFSNKVDTLTSGYSIFLIENSIQNQNTNTRYYWNGYYRPADLPSFIDSGHKDLAQVPENRKNEFFSITISAKKLN</sequence>
<dbReference type="AlphaFoldDB" id="A0A833PH63"/>
<accession>A0A833PH63</accession>
<reference evidence="2" key="1">
    <citation type="journal article" date="2020" name="MBio">
        <title>Horizontal gene transfer to a defensive symbiont with a reduced genome amongst a multipartite beetle microbiome.</title>
        <authorList>
            <person name="Waterworth S.C."/>
            <person name="Florez L.V."/>
            <person name="Rees E.R."/>
            <person name="Hertweck C."/>
            <person name="Kaltenpoth M."/>
            <person name="Kwan J.C."/>
        </authorList>
    </citation>
    <scope>NUCLEOTIDE SEQUENCE [LARGE SCALE GENOMIC DNA]</scope>
</reference>